<evidence type="ECO:0000256" key="3">
    <source>
        <dbReference type="RuleBase" id="RU003460"/>
    </source>
</evidence>
<dbReference type="InterPro" id="IPR007117">
    <property type="entry name" value="Expansin_CBD"/>
</dbReference>
<sequence>MASTLRHAFSHILILVAFLLTFLVMPSSCFNIGKILNVTYSTSGSDWSTAIATWYGPAHGDGSEGGACGYGRSVGQPPFSSMITAGSPILYKSGKGCGSCYEVRCTMNSACSGNPVTVVLSDECPGCSDAEFHFDLSGSSFSAMAISGEDQTLLNAGKIKIQYRRVECNFLGRSIAFHVDSGSNQEYFATLIEYEDGDGDLANVELKESLDSGSWYSMQQSWGAVWKLDHGSPLDAPFSIRLTTLKSNKTIVANDVIPEGWNPGQTYRSIVNFSF</sequence>
<evidence type="ECO:0000256" key="1">
    <source>
        <dbReference type="ARBA" id="ARBA00004613"/>
    </source>
</evidence>
<dbReference type="Pfam" id="PF01357">
    <property type="entry name" value="Expansin_C"/>
    <property type="match status" value="1"/>
</dbReference>
<dbReference type="AlphaFoldDB" id="A0A6A4QWK1"/>
<dbReference type="GO" id="GO:0005576">
    <property type="term" value="C:extracellular region"/>
    <property type="evidence" value="ECO:0007669"/>
    <property type="project" value="UniProtKB-SubCell"/>
</dbReference>
<dbReference type="SMART" id="SM00837">
    <property type="entry name" value="DPBB_1"/>
    <property type="match status" value="1"/>
</dbReference>
<name>A0A6A4QWK1_LUPAL</name>
<comment type="similarity">
    <text evidence="3">Belongs to the expansin family.</text>
</comment>
<comment type="subcellular location">
    <subcellularLocation>
        <location evidence="1">Secreted</location>
    </subcellularLocation>
</comment>
<gene>
    <name evidence="4" type="ORF">Lalb_Chr03g0039881</name>
</gene>
<accession>A0A6A4QWK1</accession>
<reference evidence="5" key="1">
    <citation type="journal article" date="2020" name="Nat. Commun.">
        <title>Genome sequence of the cluster root forming white lupin.</title>
        <authorList>
            <person name="Hufnagel B."/>
            <person name="Marques A."/>
            <person name="Soriano A."/>
            <person name="Marques L."/>
            <person name="Divol F."/>
            <person name="Doumas P."/>
            <person name="Sallet E."/>
            <person name="Mancinotti D."/>
            <person name="Carrere S."/>
            <person name="Marande W."/>
            <person name="Arribat S."/>
            <person name="Keller J."/>
            <person name="Huneau C."/>
            <person name="Blein T."/>
            <person name="Aime D."/>
            <person name="Laguerre M."/>
            <person name="Taylor J."/>
            <person name="Schubert V."/>
            <person name="Nelson M."/>
            <person name="Geu-Flores F."/>
            <person name="Crespi M."/>
            <person name="Gallardo-Guerrero K."/>
            <person name="Delaux P.-M."/>
            <person name="Salse J."/>
            <person name="Berges H."/>
            <person name="Guyot R."/>
            <person name="Gouzy J."/>
            <person name="Peret B."/>
        </authorList>
    </citation>
    <scope>NUCLEOTIDE SEQUENCE [LARGE SCALE GENOMIC DNA]</scope>
    <source>
        <strain evidence="5">cv. Amiga</strain>
    </source>
</reference>
<dbReference type="PANTHER" id="PTHR31692">
    <property type="entry name" value="EXPANSIN-B3"/>
    <property type="match status" value="1"/>
</dbReference>
<dbReference type="InterPro" id="IPR007118">
    <property type="entry name" value="Expan_Lol_pI"/>
</dbReference>
<dbReference type="SUPFAM" id="SSF49590">
    <property type="entry name" value="PHL pollen allergen"/>
    <property type="match status" value="1"/>
</dbReference>
<keyword evidence="5" id="KW-1185">Reference proteome</keyword>
<evidence type="ECO:0000256" key="2">
    <source>
        <dbReference type="ARBA" id="ARBA00022525"/>
    </source>
</evidence>
<dbReference type="CDD" id="cd22275">
    <property type="entry name" value="DPBB_EXPB_N"/>
    <property type="match status" value="1"/>
</dbReference>
<protein>
    <submittedName>
        <fullName evidence="4">Putative expansin/Lol pI</fullName>
    </submittedName>
</protein>
<dbReference type="Gene3D" id="2.40.40.10">
    <property type="entry name" value="RlpA-like domain"/>
    <property type="match status" value="1"/>
</dbReference>
<dbReference type="InterPro" id="IPR009009">
    <property type="entry name" value="RlpA-like_DPBB"/>
</dbReference>
<organism evidence="4 5">
    <name type="scientific">Lupinus albus</name>
    <name type="common">White lupine</name>
    <name type="synonym">Lupinus termis</name>
    <dbReference type="NCBI Taxonomy" id="3870"/>
    <lineage>
        <taxon>Eukaryota</taxon>
        <taxon>Viridiplantae</taxon>
        <taxon>Streptophyta</taxon>
        <taxon>Embryophyta</taxon>
        <taxon>Tracheophyta</taxon>
        <taxon>Spermatophyta</taxon>
        <taxon>Magnoliopsida</taxon>
        <taxon>eudicotyledons</taxon>
        <taxon>Gunneridae</taxon>
        <taxon>Pentapetalae</taxon>
        <taxon>rosids</taxon>
        <taxon>fabids</taxon>
        <taxon>Fabales</taxon>
        <taxon>Fabaceae</taxon>
        <taxon>Papilionoideae</taxon>
        <taxon>50 kb inversion clade</taxon>
        <taxon>genistoids sensu lato</taxon>
        <taxon>core genistoids</taxon>
        <taxon>Genisteae</taxon>
        <taxon>Lupinus</taxon>
    </lineage>
</organism>
<dbReference type="InterPro" id="IPR007112">
    <property type="entry name" value="Expansin/allergen_DPBB_dom"/>
</dbReference>
<dbReference type="InterPro" id="IPR036749">
    <property type="entry name" value="Expansin_CBD_sf"/>
</dbReference>
<keyword evidence="2" id="KW-0964">Secreted</keyword>
<dbReference type="InterPro" id="IPR005795">
    <property type="entry name" value="LolPI"/>
</dbReference>
<dbReference type="PRINTS" id="PR01225">
    <property type="entry name" value="EXPANSNFAMLY"/>
</dbReference>
<proteinExistence type="inferred from homology"/>
<dbReference type="InterPro" id="IPR036908">
    <property type="entry name" value="RlpA-like_sf"/>
</dbReference>
<dbReference type="Proteomes" id="UP000447434">
    <property type="component" value="Chromosome 3"/>
</dbReference>
<dbReference type="PANTHER" id="PTHR31692:SF129">
    <property type="entry name" value="EXPANSIN-LIKE PROTEIN B1"/>
    <property type="match status" value="1"/>
</dbReference>
<dbReference type="Gene3D" id="2.60.40.760">
    <property type="entry name" value="Expansin, cellulose-binding-like domain"/>
    <property type="match status" value="1"/>
</dbReference>
<dbReference type="EMBL" id="WOCE01000003">
    <property type="protein sequence ID" value="KAE9617843.1"/>
    <property type="molecule type" value="Genomic_DNA"/>
</dbReference>
<evidence type="ECO:0000313" key="5">
    <source>
        <dbReference type="Proteomes" id="UP000447434"/>
    </source>
</evidence>
<dbReference type="OrthoDB" id="406505at2759"/>
<comment type="caution">
    <text evidence="4">The sequence shown here is derived from an EMBL/GenBank/DDBJ whole genome shotgun (WGS) entry which is preliminary data.</text>
</comment>
<evidence type="ECO:0000313" key="4">
    <source>
        <dbReference type="EMBL" id="KAE9617843.1"/>
    </source>
</evidence>
<dbReference type="PRINTS" id="PR00829">
    <property type="entry name" value="LOLP1ALLERGN"/>
</dbReference>
<dbReference type="PROSITE" id="PS50843">
    <property type="entry name" value="EXPANSIN_CBD"/>
    <property type="match status" value="1"/>
</dbReference>
<dbReference type="SUPFAM" id="SSF50685">
    <property type="entry name" value="Barwin-like endoglucanases"/>
    <property type="match status" value="1"/>
</dbReference>
<dbReference type="Pfam" id="PF03330">
    <property type="entry name" value="DPBB_1"/>
    <property type="match status" value="1"/>
</dbReference>
<dbReference type="GO" id="GO:0009653">
    <property type="term" value="P:anatomical structure morphogenesis"/>
    <property type="evidence" value="ECO:0007669"/>
    <property type="project" value="UniProtKB-ARBA"/>
</dbReference>
<dbReference type="PROSITE" id="PS50842">
    <property type="entry name" value="EXPANSIN_EG45"/>
    <property type="match status" value="1"/>
</dbReference>